<dbReference type="KEGG" id="vg:80516724"/>
<accession>A0A6N1NCN7</accession>
<protein>
    <submittedName>
        <fullName evidence="1">Mg971 protein</fullName>
    </submittedName>
</protein>
<dbReference type="GeneID" id="80516724"/>
<reference evidence="1" key="1">
    <citation type="submission" date="2017-06" db="EMBL/GenBank/DDBJ databases">
        <authorList>
            <person name="Assis F.L."/>
            <person name="Abrahao J.S."/>
            <person name="Silva L."/>
            <person name="Khalil J.B."/>
            <person name="Rodrigues R."/>
            <person name="Silva L.S."/>
            <person name="Boratto P."/>
            <person name="Andrade M."/>
            <person name="Kroon E.G."/>
            <person name="Ribeiro B."/>
            <person name="Bergier I."/>
            <person name="Seligmann H."/>
            <person name="Ghigo E."/>
            <person name="Colson P."/>
            <person name="Levasseur A."/>
            <person name="Raoult D."/>
            <person name="Scola B.L."/>
        </authorList>
    </citation>
    <scope>NUCLEOTIDE SEQUENCE</scope>
    <source>
        <strain evidence="1">Deep ocean</strain>
    </source>
</reference>
<name>A0A6N1NCN7_9VIRU</name>
<evidence type="ECO:0000313" key="1">
    <source>
        <dbReference type="EMBL" id="QKU33435.1"/>
    </source>
</evidence>
<dbReference type="RefSeq" id="YP_010780033.1">
    <property type="nucleotide sequence ID" value="NC_075038.1"/>
</dbReference>
<dbReference type="EMBL" id="MF405918">
    <property type="protein sequence ID" value="QKU33435.1"/>
    <property type="molecule type" value="Genomic_DNA"/>
</dbReference>
<dbReference type="SUPFAM" id="SSF52540">
    <property type="entry name" value="P-loop containing nucleoside triphosphate hydrolases"/>
    <property type="match status" value="1"/>
</dbReference>
<organism evidence="1">
    <name type="scientific">Tupanvirus deep ocean</name>
    <dbReference type="NCBI Taxonomy" id="2126984"/>
    <lineage>
        <taxon>Viruses</taxon>
        <taxon>Varidnaviria</taxon>
        <taxon>Bamfordvirae</taxon>
        <taxon>Nucleocytoviricota</taxon>
        <taxon>Megaviricetes</taxon>
        <taxon>Imitervirales</taxon>
        <taxon>Mimiviridae</taxon>
        <taxon>Megamimivirinae</taxon>
        <taxon>Tupanvirus</taxon>
        <taxon>Tupanvirus altamarinense</taxon>
    </lineage>
</organism>
<dbReference type="Gene3D" id="3.40.50.300">
    <property type="entry name" value="P-loop containing nucleotide triphosphate hydrolases"/>
    <property type="match status" value="1"/>
</dbReference>
<dbReference type="InterPro" id="IPR027417">
    <property type="entry name" value="P-loop_NTPase"/>
</dbReference>
<sequence length="143" mass="16841">MNAQVVIIIGLPGSGKTTLSQKFIDDGYIIFDDFVNTFYNGDLINKIISGSPLRKFCINDPRLCQFDIFNKHITIIEKYVNRSNIYLILYENDPKTCLVNIQNRKDNRKGITNTINNYSKFYYIDNYKTWNHEIIKVYYAPEY</sequence>
<proteinExistence type="predicted"/>
<reference evidence="1" key="2">
    <citation type="journal article" date="2018" name="Nat. Commun.">
        <title>Tailed giant Tupanvirus possesses the most complete translational apparatus of the known virosphere.</title>
        <authorList>
            <person name="Abrahao J."/>
            <person name="Silva L."/>
            <person name="Silva L.S."/>
            <person name="Khalil J.Y.B."/>
            <person name="Rodrigues R."/>
            <person name="Arantes T."/>
            <person name="Assis F."/>
            <person name="Boratto P."/>
            <person name="Andrade M."/>
            <person name="Kroon E.G."/>
            <person name="Ribeiro B."/>
            <person name="Bergier I."/>
            <person name="Seligmann H."/>
            <person name="Ghigo E."/>
            <person name="Colson P."/>
            <person name="Levasseur A."/>
            <person name="Kroemer G."/>
            <person name="Raoult D."/>
            <person name="La Scola B."/>
        </authorList>
    </citation>
    <scope>NUCLEOTIDE SEQUENCE [LARGE SCALE GENOMIC DNA]</scope>
    <source>
        <strain evidence="1">Deep ocean</strain>
    </source>
</reference>